<accession>A0A0N9WEP6</accession>
<gene>
    <name evidence="1" type="ORF">AO353_04855</name>
</gene>
<sequence>MNKDQLAIIANIRKSLNDQHYLNAALPSAPFIQLLDADGKLSHARVSKDGLWVDLVYDEFMPGDTVLFYLGSATPGIVDYEDRFTLSEEKKIVALVPEDTINRLIGQTAFALYFVNETTPSNFKYFDVIE</sequence>
<dbReference type="AlphaFoldDB" id="A0A0N9WEP6"/>
<dbReference type="EMBL" id="CP012830">
    <property type="protein sequence ID" value="ALI00413.1"/>
    <property type="molecule type" value="Genomic_DNA"/>
</dbReference>
<dbReference type="Proteomes" id="UP000066487">
    <property type="component" value="Chromosome"/>
</dbReference>
<reference evidence="1 2" key="2">
    <citation type="journal article" date="2018" name="Nature">
        <title>Mutant phenotypes for thousands of bacterial genes of unknown function.</title>
        <authorList>
            <person name="Price M.N."/>
            <person name="Wetmore K.M."/>
            <person name="Waters R.J."/>
            <person name="Callaghan M."/>
            <person name="Ray J."/>
            <person name="Liu H."/>
            <person name="Kuehl J.V."/>
            <person name="Melnyk R.A."/>
            <person name="Lamson J.S."/>
            <person name="Suh Y."/>
            <person name="Carlson H.K."/>
            <person name="Esquivel Z."/>
            <person name="Sadeeshkumar H."/>
            <person name="Chakraborty R."/>
            <person name="Zane G.M."/>
            <person name="Rubin B.E."/>
            <person name="Wall J.D."/>
            <person name="Visel A."/>
            <person name="Bristow J."/>
            <person name="Blow M.J."/>
            <person name="Arkin A.P."/>
            <person name="Deutschbauer A.M."/>
        </authorList>
    </citation>
    <scope>NUCLEOTIDE SEQUENCE [LARGE SCALE GENOMIC DNA]</scope>
    <source>
        <strain evidence="1 2">FW300-N2E3</strain>
    </source>
</reference>
<name>A0A0N9WEP6_PSEFL</name>
<protein>
    <submittedName>
        <fullName evidence="1">Uncharacterized protein</fullName>
    </submittedName>
</protein>
<dbReference type="RefSeq" id="WP_054593936.1">
    <property type="nucleotide sequence ID" value="NZ_CP012830.1"/>
</dbReference>
<evidence type="ECO:0000313" key="2">
    <source>
        <dbReference type="Proteomes" id="UP000066487"/>
    </source>
</evidence>
<dbReference type="OrthoDB" id="9976740at2"/>
<proteinExistence type="predicted"/>
<reference evidence="2" key="1">
    <citation type="submission" date="2015-09" db="EMBL/GenBank/DDBJ databases">
        <title>Whole genome sequence of Pseudomonas fluorescens FW300-N2E3.</title>
        <authorList>
            <person name="Ray J."/>
            <person name="Melnyk R."/>
            <person name="Deutschbauer A."/>
        </authorList>
    </citation>
    <scope>NUCLEOTIDE SEQUENCE [LARGE SCALE GENOMIC DNA]</scope>
    <source>
        <strain evidence="2">FW300-N2E3</strain>
    </source>
</reference>
<organism evidence="1 2">
    <name type="scientific">Pseudomonas fluorescens</name>
    <dbReference type="NCBI Taxonomy" id="294"/>
    <lineage>
        <taxon>Bacteria</taxon>
        <taxon>Pseudomonadati</taxon>
        <taxon>Pseudomonadota</taxon>
        <taxon>Gammaproteobacteria</taxon>
        <taxon>Pseudomonadales</taxon>
        <taxon>Pseudomonadaceae</taxon>
        <taxon>Pseudomonas</taxon>
    </lineage>
</organism>
<evidence type="ECO:0000313" key="1">
    <source>
        <dbReference type="EMBL" id="ALI00413.1"/>
    </source>
</evidence>